<dbReference type="InterPro" id="IPR036249">
    <property type="entry name" value="Thioredoxin-like_sf"/>
</dbReference>
<dbReference type="InterPro" id="IPR013766">
    <property type="entry name" value="Thioredoxin_domain"/>
</dbReference>
<name>A0ABP8GY26_9BURK</name>
<dbReference type="PANTHER" id="PTHR43640:SF1">
    <property type="entry name" value="THIOREDOXIN-DEPENDENT PEROXIREDOXIN"/>
    <property type="match status" value="1"/>
</dbReference>
<dbReference type="Pfam" id="PF00578">
    <property type="entry name" value="AhpC-TSA"/>
    <property type="match status" value="1"/>
</dbReference>
<dbReference type="CDD" id="cd02969">
    <property type="entry name" value="PRX_like1"/>
    <property type="match status" value="1"/>
</dbReference>
<dbReference type="PANTHER" id="PTHR43640">
    <property type="entry name" value="OS07G0260300 PROTEIN"/>
    <property type="match status" value="1"/>
</dbReference>
<evidence type="ECO:0000313" key="3">
    <source>
        <dbReference type="Proteomes" id="UP001500975"/>
    </source>
</evidence>
<dbReference type="Gene3D" id="3.40.30.10">
    <property type="entry name" value="Glutaredoxin"/>
    <property type="match status" value="1"/>
</dbReference>
<accession>A0ABP8GY26</accession>
<dbReference type="SUPFAM" id="SSF52833">
    <property type="entry name" value="Thioredoxin-like"/>
    <property type="match status" value="1"/>
</dbReference>
<evidence type="ECO:0000313" key="2">
    <source>
        <dbReference type="EMBL" id="GAA4331635.1"/>
    </source>
</evidence>
<feature type="domain" description="Thioredoxin" evidence="1">
    <location>
        <begin position="59"/>
        <end position="214"/>
    </location>
</feature>
<dbReference type="EMBL" id="BAABGJ010000004">
    <property type="protein sequence ID" value="GAA4331635.1"/>
    <property type="molecule type" value="Genomic_DNA"/>
</dbReference>
<organism evidence="2 3">
    <name type="scientific">Variovorax defluvii</name>
    <dbReference type="NCBI Taxonomy" id="913761"/>
    <lineage>
        <taxon>Bacteria</taxon>
        <taxon>Pseudomonadati</taxon>
        <taxon>Pseudomonadota</taxon>
        <taxon>Betaproteobacteria</taxon>
        <taxon>Burkholderiales</taxon>
        <taxon>Comamonadaceae</taxon>
        <taxon>Variovorax</taxon>
    </lineage>
</organism>
<evidence type="ECO:0000259" key="1">
    <source>
        <dbReference type="PROSITE" id="PS51352"/>
    </source>
</evidence>
<dbReference type="InterPro" id="IPR000866">
    <property type="entry name" value="AhpC/TSA"/>
</dbReference>
<dbReference type="InterPro" id="IPR047262">
    <property type="entry name" value="PRX-like1"/>
</dbReference>
<dbReference type="Proteomes" id="UP001500975">
    <property type="component" value="Unassembled WGS sequence"/>
</dbReference>
<keyword evidence="3" id="KW-1185">Reference proteome</keyword>
<proteinExistence type="predicted"/>
<dbReference type="PROSITE" id="PS51352">
    <property type="entry name" value="THIOREDOXIN_2"/>
    <property type="match status" value="1"/>
</dbReference>
<reference evidence="3" key="1">
    <citation type="journal article" date="2019" name="Int. J. Syst. Evol. Microbiol.">
        <title>The Global Catalogue of Microorganisms (GCM) 10K type strain sequencing project: providing services to taxonomists for standard genome sequencing and annotation.</title>
        <authorList>
            <consortium name="The Broad Institute Genomics Platform"/>
            <consortium name="The Broad Institute Genome Sequencing Center for Infectious Disease"/>
            <person name="Wu L."/>
            <person name="Ma J."/>
        </authorList>
    </citation>
    <scope>NUCLEOTIDE SEQUENCE [LARGE SCALE GENOMIC DNA]</scope>
    <source>
        <strain evidence="3">JCM 17804</strain>
    </source>
</reference>
<comment type="caution">
    <text evidence="2">The sequence shown here is derived from an EMBL/GenBank/DDBJ whole genome shotgun (WGS) entry which is preliminary data.</text>
</comment>
<gene>
    <name evidence="2" type="ORF">GCM10023165_05850</name>
</gene>
<sequence>MQPEFKLTMTSSSTLDSRSVRAARRARAALSRASRRAVMAAAVALGATFLVGANAQAAPAVGQKAPDFVAVDTSGKQHRLSDFAGKFVVLEWTNPGCPFVRKHYGSGNMPATQKAATAKGVVWLSVNSTERAASDYLKPAALEAWMKEHSGAPTAVLMDEDGVIGQAYAARTTPHLYIIDPKGTLVYAGGIDSIASSRVDDIKTATNYVNQALGEAFGGKPISAASTRPYGCSIKYKSA</sequence>
<protein>
    <submittedName>
        <fullName evidence="2">Thioredoxin family protein</fullName>
    </submittedName>
</protein>